<dbReference type="PANTHER" id="PTHR33936:SF24">
    <property type="entry name" value="C2H2-TYPE DOMAIN-CONTAINING PROTEIN"/>
    <property type="match status" value="1"/>
</dbReference>
<evidence type="ECO:0000313" key="3">
    <source>
        <dbReference type="EnsemblMetazoa" id="XP_050497783.1"/>
    </source>
</evidence>
<feature type="domain" description="C2H2-type" evidence="2">
    <location>
        <begin position="88"/>
        <end position="108"/>
    </location>
</feature>
<reference evidence="3" key="1">
    <citation type="submission" date="2025-05" db="UniProtKB">
        <authorList>
            <consortium name="EnsemblMetazoa"/>
        </authorList>
    </citation>
    <scope>IDENTIFICATION</scope>
</reference>
<feature type="domain" description="C2H2-type" evidence="2">
    <location>
        <begin position="51"/>
        <end position="73"/>
    </location>
</feature>
<keyword evidence="1" id="KW-1133">Transmembrane helix</keyword>
<proteinExistence type="predicted"/>
<protein>
    <recommendedName>
        <fullName evidence="2">C2H2-type domain-containing protein</fullName>
    </recommendedName>
</protein>
<evidence type="ECO:0000256" key="1">
    <source>
        <dbReference type="SAM" id="Phobius"/>
    </source>
</evidence>
<dbReference type="PANTHER" id="PTHR33936">
    <property type="entry name" value="PROTEIN CBG17840"/>
    <property type="match status" value="1"/>
</dbReference>
<dbReference type="InterPro" id="IPR013087">
    <property type="entry name" value="Znf_C2H2_type"/>
</dbReference>
<dbReference type="GeneID" id="126878961"/>
<keyword evidence="4" id="KW-1185">Reference proteome</keyword>
<keyword evidence="1" id="KW-0812">Transmembrane</keyword>
<dbReference type="Proteomes" id="UP001652700">
    <property type="component" value="Unplaced"/>
</dbReference>
<dbReference type="Gene3D" id="3.30.160.60">
    <property type="entry name" value="Classic Zinc Finger"/>
    <property type="match status" value="2"/>
</dbReference>
<dbReference type="RefSeq" id="XP_050497783.1">
    <property type="nucleotide sequence ID" value="XM_050641826.1"/>
</dbReference>
<organism evidence="3 4">
    <name type="scientific">Diabrotica virgifera virgifera</name>
    <name type="common">western corn rootworm</name>
    <dbReference type="NCBI Taxonomy" id="50390"/>
    <lineage>
        <taxon>Eukaryota</taxon>
        <taxon>Metazoa</taxon>
        <taxon>Ecdysozoa</taxon>
        <taxon>Arthropoda</taxon>
        <taxon>Hexapoda</taxon>
        <taxon>Insecta</taxon>
        <taxon>Pterygota</taxon>
        <taxon>Neoptera</taxon>
        <taxon>Endopterygota</taxon>
        <taxon>Coleoptera</taxon>
        <taxon>Polyphaga</taxon>
        <taxon>Cucujiformia</taxon>
        <taxon>Chrysomeloidea</taxon>
        <taxon>Chrysomelidae</taxon>
        <taxon>Galerucinae</taxon>
        <taxon>Diabroticina</taxon>
        <taxon>Diabroticites</taxon>
        <taxon>Diabrotica</taxon>
    </lineage>
</organism>
<name>A0ABM5JIL3_DIAVI</name>
<feature type="transmembrane region" description="Helical" evidence="1">
    <location>
        <begin position="192"/>
        <end position="218"/>
    </location>
</feature>
<evidence type="ECO:0000259" key="2">
    <source>
        <dbReference type="SMART" id="SM00355"/>
    </source>
</evidence>
<accession>A0ABM5JIL3</accession>
<evidence type="ECO:0000313" key="4">
    <source>
        <dbReference type="Proteomes" id="UP001652700"/>
    </source>
</evidence>
<feature type="domain" description="C2H2-type" evidence="2">
    <location>
        <begin position="114"/>
        <end position="137"/>
    </location>
</feature>
<feature type="domain" description="C2H2-type" evidence="2">
    <location>
        <begin position="11"/>
        <end position="36"/>
    </location>
</feature>
<dbReference type="SMART" id="SM00355">
    <property type="entry name" value="ZnF_C2H2"/>
    <property type="match status" value="4"/>
</dbReference>
<sequence>MDSKDLIKGWKKCEICNKNKTFVSMSNFRTHIKLKHPDDVEKLDPGAKPSAKCNVCNKSIDKRYMTKHLKLKHPELEETLPSTSKKIYDCTLCHKKFDTLQASLKHNHKRLKMLRCSLCEYENPSQEKLISHMKMLHSIDINSQKLTFDSVEKFEQWKAELEKSTLSKYNITHGSYVTQKYKRSQYNLFVKCIHYVFLINIKYNIFILFINIVCTVTASE</sequence>
<keyword evidence="1" id="KW-0472">Membrane</keyword>
<dbReference type="InterPro" id="IPR052797">
    <property type="entry name" value="RegFact_GeneExpr_CellDeath"/>
</dbReference>
<dbReference type="EnsemblMetazoa" id="XM_050641826.1">
    <property type="protein sequence ID" value="XP_050497783.1"/>
    <property type="gene ID" value="LOC126878961"/>
</dbReference>